<dbReference type="RefSeq" id="WP_260790919.1">
    <property type="nucleotide sequence ID" value="NZ_CP093313.1"/>
</dbReference>
<dbReference type="InterPro" id="IPR029017">
    <property type="entry name" value="Enolase-like_N"/>
</dbReference>
<dbReference type="AlphaFoldDB" id="A0A9J7BGR4"/>
<organism evidence="2 3">
    <name type="scientific">Occallatibacter riparius</name>
    <dbReference type="NCBI Taxonomy" id="1002689"/>
    <lineage>
        <taxon>Bacteria</taxon>
        <taxon>Pseudomonadati</taxon>
        <taxon>Acidobacteriota</taxon>
        <taxon>Terriglobia</taxon>
        <taxon>Terriglobales</taxon>
        <taxon>Acidobacteriaceae</taxon>
        <taxon>Occallatibacter</taxon>
    </lineage>
</organism>
<dbReference type="Gene3D" id="3.30.390.10">
    <property type="entry name" value="Enolase-like, N-terminal domain"/>
    <property type="match status" value="1"/>
</dbReference>
<dbReference type="KEGG" id="orp:MOP44_15260"/>
<dbReference type="Gene3D" id="3.20.20.120">
    <property type="entry name" value="Enolase-like C-terminal domain"/>
    <property type="match status" value="1"/>
</dbReference>
<evidence type="ECO:0000313" key="3">
    <source>
        <dbReference type="Proteomes" id="UP001059380"/>
    </source>
</evidence>
<dbReference type="Pfam" id="PF02746">
    <property type="entry name" value="MR_MLE_N"/>
    <property type="match status" value="1"/>
</dbReference>
<dbReference type="InterPro" id="IPR013341">
    <property type="entry name" value="Mandelate_racemase_N_dom"/>
</dbReference>
<evidence type="ECO:0000259" key="1">
    <source>
        <dbReference type="SMART" id="SM00922"/>
    </source>
</evidence>
<dbReference type="GO" id="GO:0000287">
    <property type="term" value="F:magnesium ion binding"/>
    <property type="evidence" value="ECO:0007669"/>
    <property type="project" value="UniProtKB-ARBA"/>
</dbReference>
<dbReference type="SMART" id="SM00922">
    <property type="entry name" value="MR_MLE"/>
    <property type="match status" value="1"/>
</dbReference>
<dbReference type="PANTHER" id="PTHR48080:SF6">
    <property type="entry name" value="STARVATION-SENSING PROTEIN RSPA"/>
    <property type="match status" value="1"/>
</dbReference>
<dbReference type="SUPFAM" id="SSF51604">
    <property type="entry name" value="Enolase C-terminal domain-like"/>
    <property type="match status" value="1"/>
</dbReference>
<accession>A0A9J7BGR4</accession>
<dbReference type="InterPro" id="IPR013342">
    <property type="entry name" value="Mandelate_racemase_C"/>
</dbReference>
<dbReference type="Proteomes" id="UP001059380">
    <property type="component" value="Chromosome"/>
</dbReference>
<dbReference type="Pfam" id="PF13378">
    <property type="entry name" value="MR_MLE_C"/>
    <property type="match status" value="1"/>
</dbReference>
<proteinExistence type="predicted"/>
<feature type="domain" description="Mandelate racemase/muconate lactonizing enzyme C-terminal" evidence="1">
    <location>
        <begin position="154"/>
        <end position="279"/>
    </location>
</feature>
<dbReference type="PANTHER" id="PTHR48080">
    <property type="entry name" value="D-GALACTONATE DEHYDRATASE-RELATED"/>
    <property type="match status" value="1"/>
</dbReference>
<dbReference type="InterPro" id="IPR036849">
    <property type="entry name" value="Enolase-like_C_sf"/>
</dbReference>
<reference evidence="2" key="1">
    <citation type="submission" date="2021-04" db="EMBL/GenBank/DDBJ databases">
        <title>Phylogenetic analysis of Acidobacteriaceae.</title>
        <authorList>
            <person name="Qiu L."/>
            <person name="Zhang Q."/>
        </authorList>
    </citation>
    <scope>NUCLEOTIDE SEQUENCE</scope>
    <source>
        <strain evidence="2">DSM 25168</strain>
    </source>
</reference>
<dbReference type="InterPro" id="IPR034593">
    <property type="entry name" value="DgoD-like"/>
</dbReference>
<dbReference type="InterPro" id="IPR029065">
    <property type="entry name" value="Enolase_C-like"/>
</dbReference>
<keyword evidence="3" id="KW-1185">Reference proteome</keyword>
<dbReference type="SUPFAM" id="SSF54826">
    <property type="entry name" value="Enolase N-terminal domain-like"/>
    <property type="match status" value="1"/>
</dbReference>
<dbReference type="SFLD" id="SFLDS00001">
    <property type="entry name" value="Enolase"/>
    <property type="match status" value="1"/>
</dbReference>
<name>A0A9J7BGR4_9BACT</name>
<gene>
    <name evidence="2" type="ORF">MOP44_15260</name>
</gene>
<dbReference type="EMBL" id="CP093313">
    <property type="protein sequence ID" value="UWZ81935.1"/>
    <property type="molecule type" value="Genomic_DNA"/>
</dbReference>
<evidence type="ECO:0000313" key="2">
    <source>
        <dbReference type="EMBL" id="UWZ81935.1"/>
    </source>
</evidence>
<sequence>MLALAPRSVKAQEQFARATRATPQPRIKDISVIECQPAGFRLTVVKITTDQPGLYGYGCATFTQRADLVRPAVEKYLKPFLLNKTTDRIEDIWQSCYDSSYWKNGPVLNNALSGIDQALWDIKGRQAGMPVYQLAGGKCREAVDCYTHASGAEYQDVVDAAKKYIDQGFRHVRVQVELPGMSGYGAAHSSDKRPKALHDQPLFDPALAMRRNLKLLEFCRRELGEEIELLHDMHERLTPNEAVQFCKEAEQYRMFFLEDPLSPEDLEYFRQIRQNCATPIAMGELFNSPHEWRPLIEGRLIDYIRVHLSQVGGFSPARKIAILAEQYEVKTAWHGPGDVSPVGHMANATLDLVSYNFGIQEYTPFNERTQAIFQGCPEMKDGYLWVSEKPGWGIEIDDKVAAKSPFTSSPLNGGWGEIRLRDGTVIKQ</sequence>
<protein>
    <submittedName>
        <fullName evidence="2">Starvation-sensing protein RspA</fullName>
    </submittedName>
</protein>